<accession>A0AAV7J7R7</accession>
<dbReference type="EMBL" id="JAHXZJ010000001">
    <property type="protein sequence ID" value="KAH0568875.1"/>
    <property type="molecule type" value="Genomic_DNA"/>
</dbReference>
<proteinExistence type="predicted"/>
<name>A0AAV7J7R7_COTGL</name>
<sequence length="116" mass="13837">MNFSTTWMFFAIRELATRQRIKRSEYNVKAVKNQKNVDHIVTIYHRSRRDTNEEYCAESRSPDSVMFRHWIGGFERDRGFQGRMRERGADVQKQLEIDSIRASLSRCGDEEEREST</sequence>
<organism evidence="1 2">
    <name type="scientific">Cotesia glomerata</name>
    <name type="common">Lepidopteran parasitic wasp</name>
    <name type="synonym">Apanteles glomeratus</name>
    <dbReference type="NCBI Taxonomy" id="32391"/>
    <lineage>
        <taxon>Eukaryota</taxon>
        <taxon>Metazoa</taxon>
        <taxon>Ecdysozoa</taxon>
        <taxon>Arthropoda</taxon>
        <taxon>Hexapoda</taxon>
        <taxon>Insecta</taxon>
        <taxon>Pterygota</taxon>
        <taxon>Neoptera</taxon>
        <taxon>Endopterygota</taxon>
        <taxon>Hymenoptera</taxon>
        <taxon>Apocrita</taxon>
        <taxon>Ichneumonoidea</taxon>
        <taxon>Braconidae</taxon>
        <taxon>Microgastrinae</taxon>
        <taxon>Cotesia</taxon>
    </lineage>
</organism>
<protein>
    <submittedName>
        <fullName evidence="1">Uncharacterized protein</fullName>
    </submittedName>
</protein>
<evidence type="ECO:0000313" key="1">
    <source>
        <dbReference type="EMBL" id="KAH0568875.1"/>
    </source>
</evidence>
<evidence type="ECO:0000313" key="2">
    <source>
        <dbReference type="Proteomes" id="UP000826195"/>
    </source>
</evidence>
<reference evidence="1 2" key="1">
    <citation type="journal article" date="2021" name="J. Hered.">
        <title>A chromosome-level genome assembly of the parasitoid wasp, Cotesia glomerata (Hymenoptera: Braconidae).</title>
        <authorList>
            <person name="Pinto B.J."/>
            <person name="Weis J.J."/>
            <person name="Gamble T."/>
            <person name="Ode P.J."/>
            <person name="Paul R."/>
            <person name="Zaspel J.M."/>
        </authorList>
    </citation>
    <scope>NUCLEOTIDE SEQUENCE [LARGE SCALE GENOMIC DNA]</scope>
    <source>
        <strain evidence="1">CgM1</strain>
    </source>
</reference>
<gene>
    <name evidence="1" type="ORF">KQX54_021571</name>
</gene>
<dbReference type="AlphaFoldDB" id="A0AAV7J7R7"/>
<keyword evidence="2" id="KW-1185">Reference proteome</keyword>
<comment type="caution">
    <text evidence="1">The sequence shown here is derived from an EMBL/GenBank/DDBJ whole genome shotgun (WGS) entry which is preliminary data.</text>
</comment>
<dbReference type="Proteomes" id="UP000826195">
    <property type="component" value="Unassembled WGS sequence"/>
</dbReference>